<dbReference type="Proteomes" id="UP001501581">
    <property type="component" value="Unassembled WGS sequence"/>
</dbReference>
<reference evidence="11 12" key="1">
    <citation type="journal article" date="2019" name="Int. J. Syst. Evol. Microbiol.">
        <title>The Global Catalogue of Microorganisms (GCM) 10K type strain sequencing project: providing services to taxonomists for standard genome sequencing and annotation.</title>
        <authorList>
            <consortium name="The Broad Institute Genomics Platform"/>
            <consortium name="The Broad Institute Genome Sequencing Center for Infectious Disease"/>
            <person name="Wu L."/>
            <person name="Ma J."/>
        </authorList>
    </citation>
    <scope>NUCLEOTIDE SEQUENCE [LARGE SCALE GENOMIC DNA]</scope>
    <source>
        <strain evidence="11 12">JCM 13008</strain>
    </source>
</reference>
<dbReference type="InterPro" id="IPR017871">
    <property type="entry name" value="ABC_transporter-like_CS"/>
</dbReference>
<keyword evidence="8" id="KW-0406">Ion transport</keyword>
<dbReference type="RefSeq" id="WP_343990490.1">
    <property type="nucleotide sequence ID" value="NZ_BAAALG010000001.1"/>
</dbReference>
<dbReference type="InterPro" id="IPR051535">
    <property type="entry name" value="Siderophore_ABC-ATPase"/>
</dbReference>
<dbReference type="EMBL" id="BAAALG010000001">
    <property type="protein sequence ID" value="GAA1091174.1"/>
    <property type="molecule type" value="Genomic_DNA"/>
</dbReference>
<comment type="caution">
    <text evidence="11">The sequence shown here is derived from an EMBL/GenBank/DDBJ whole genome shotgun (WGS) entry which is preliminary data.</text>
</comment>
<accession>A0ABN1TKD0</accession>
<dbReference type="Pfam" id="PF00005">
    <property type="entry name" value="ABC_tran"/>
    <property type="match status" value="1"/>
</dbReference>
<dbReference type="PROSITE" id="PS00211">
    <property type="entry name" value="ABC_TRANSPORTER_1"/>
    <property type="match status" value="1"/>
</dbReference>
<sequence>MSATAALSAHELWVGYPGRAVIEGLDVEIAPELLTVIVGPNACGKSTLLRTMARMLTPTFGEVRLHGTPVADQSSREVARQMAVLPQSPSAPDGMLVRDLVARGRYPHQRLLKPWSRDDEAAVEAAMRATDVVALADADVNELSGGQRQRVWLAMALAQETDVLLLDEPTSFLDIAHQIEVLDLGRRLQQQGRTVVMVLHELHLAFRYADHLVVMKSGRIMAQGAPAQVVTAELVEEVYDLPCRIIADPETGTPMVIPLAGRGR</sequence>
<keyword evidence="2" id="KW-0813">Transport</keyword>
<evidence type="ECO:0000256" key="5">
    <source>
        <dbReference type="ARBA" id="ARBA00022741"/>
    </source>
</evidence>
<dbReference type="Gene3D" id="3.40.50.300">
    <property type="entry name" value="P-loop containing nucleotide triphosphate hydrolases"/>
    <property type="match status" value="1"/>
</dbReference>
<dbReference type="GO" id="GO:0005524">
    <property type="term" value="F:ATP binding"/>
    <property type="evidence" value="ECO:0007669"/>
    <property type="project" value="UniProtKB-KW"/>
</dbReference>
<dbReference type="CDD" id="cd03214">
    <property type="entry name" value="ABC_Iron-Siderophores_B12_Hemin"/>
    <property type="match status" value="1"/>
</dbReference>
<keyword evidence="12" id="KW-1185">Reference proteome</keyword>
<evidence type="ECO:0000256" key="2">
    <source>
        <dbReference type="ARBA" id="ARBA00022448"/>
    </source>
</evidence>
<dbReference type="PANTHER" id="PTHR42771">
    <property type="entry name" value="IRON(3+)-HYDROXAMATE IMPORT ATP-BINDING PROTEIN FHUC"/>
    <property type="match status" value="1"/>
</dbReference>
<evidence type="ECO:0000256" key="8">
    <source>
        <dbReference type="ARBA" id="ARBA00023065"/>
    </source>
</evidence>
<evidence type="ECO:0000256" key="6">
    <source>
        <dbReference type="ARBA" id="ARBA00022840"/>
    </source>
</evidence>
<dbReference type="SMART" id="SM00382">
    <property type="entry name" value="AAA"/>
    <property type="match status" value="1"/>
</dbReference>
<gene>
    <name evidence="11" type="ORF">GCM10009668_02370</name>
</gene>
<dbReference type="InterPro" id="IPR003439">
    <property type="entry name" value="ABC_transporter-like_ATP-bd"/>
</dbReference>
<dbReference type="PROSITE" id="PS50893">
    <property type="entry name" value="ABC_TRANSPORTER_2"/>
    <property type="match status" value="1"/>
</dbReference>
<keyword evidence="7" id="KW-0408">Iron</keyword>
<dbReference type="InterPro" id="IPR003593">
    <property type="entry name" value="AAA+_ATPase"/>
</dbReference>
<keyword evidence="5" id="KW-0547">Nucleotide-binding</keyword>
<evidence type="ECO:0000256" key="7">
    <source>
        <dbReference type="ARBA" id="ARBA00023004"/>
    </source>
</evidence>
<keyword evidence="6 11" id="KW-0067">ATP-binding</keyword>
<keyword evidence="4" id="KW-0410">Iron transport</keyword>
<proteinExistence type="predicted"/>
<evidence type="ECO:0000256" key="4">
    <source>
        <dbReference type="ARBA" id="ARBA00022496"/>
    </source>
</evidence>
<dbReference type="InterPro" id="IPR027417">
    <property type="entry name" value="P-loop_NTPase"/>
</dbReference>
<name>A0ABN1TKD0_9ACTN</name>
<keyword evidence="9" id="KW-0472">Membrane</keyword>
<evidence type="ECO:0000313" key="11">
    <source>
        <dbReference type="EMBL" id="GAA1091174.1"/>
    </source>
</evidence>
<protein>
    <submittedName>
        <fullName evidence="11">ABC transporter ATP-binding protein</fullName>
    </submittedName>
</protein>
<dbReference type="SUPFAM" id="SSF52540">
    <property type="entry name" value="P-loop containing nucleoside triphosphate hydrolases"/>
    <property type="match status" value="1"/>
</dbReference>
<feature type="domain" description="ABC transporter" evidence="10">
    <location>
        <begin position="7"/>
        <end position="242"/>
    </location>
</feature>
<evidence type="ECO:0000256" key="1">
    <source>
        <dbReference type="ARBA" id="ARBA00004202"/>
    </source>
</evidence>
<evidence type="ECO:0000313" key="12">
    <source>
        <dbReference type="Proteomes" id="UP001501581"/>
    </source>
</evidence>
<evidence type="ECO:0000259" key="10">
    <source>
        <dbReference type="PROSITE" id="PS50893"/>
    </source>
</evidence>
<evidence type="ECO:0000256" key="3">
    <source>
        <dbReference type="ARBA" id="ARBA00022475"/>
    </source>
</evidence>
<comment type="subcellular location">
    <subcellularLocation>
        <location evidence="1">Cell membrane</location>
        <topology evidence="1">Peripheral membrane protein</topology>
    </subcellularLocation>
</comment>
<dbReference type="PANTHER" id="PTHR42771:SF2">
    <property type="entry name" value="IRON(3+)-HYDROXAMATE IMPORT ATP-BINDING PROTEIN FHUC"/>
    <property type="match status" value="1"/>
</dbReference>
<keyword evidence="3" id="KW-1003">Cell membrane</keyword>
<organism evidence="11 12">
    <name type="scientific">Nocardioides dubius</name>
    <dbReference type="NCBI Taxonomy" id="317019"/>
    <lineage>
        <taxon>Bacteria</taxon>
        <taxon>Bacillati</taxon>
        <taxon>Actinomycetota</taxon>
        <taxon>Actinomycetes</taxon>
        <taxon>Propionibacteriales</taxon>
        <taxon>Nocardioidaceae</taxon>
        <taxon>Nocardioides</taxon>
    </lineage>
</organism>
<evidence type="ECO:0000256" key="9">
    <source>
        <dbReference type="ARBA" id="ARBA00023136"/>
    </source>
</evidence>